<dbReference type="RefSeq" id="WP_345447850.1">
    <property type="nucleotide sequence ID" value="NZ_BAABKK010000004.1"/>
</dbReference>
<dbReference type="CDD" id="cd00945">
    <property type="entry name" value="Aldolase_Class_I"/>
    <property type="match status" value="1"/>
</dbReference>
<reference evidence="4" key="1">
    <citation type="journal article" date="2019" name="Int. J. Syst. Evol. Microbiol.">
        <title>The Global Catalogue of Microorganisms (GCM) 10K type strain sequencing project: providing services to taxonomists for standard genome sequencing and annotation.</title>
        <authorList>
            <consortium name="The Broad Institute Genomics Platform"/>
            <consortium name="The Broad Institute Genome Sequencing Center for Infectious Disease"/>
            <person name="Wu L."/>
            <person name="Ma J."/>
        </authorList>
    </citation>
    <scope>NUCLEOTIDE SEQUENCE [LARGE SCALE GENOMIC DNA]</scope>
    <source>
        <strain evidence="4">JCM 18514</strain>
    </source>
</reference>
<dbReference type="PANTHER" id="PTHR12598">
    <property type="entry name" value="COPPER HOMEOSTASIS PROTEIN CUTC"/>
    <property type="match status" value="1"/>
</dbReference>
<proteinExistence type="inferred from homology"/>
<dbReference type="HAMAP" id="MF_00795">
    <property type="entry name" value="CutC"/>
    <property type="match status" value="1"/>
</dbReference>
<dbReference type="EMBL" id="BAABKK010000004">
    <property type="protein sequence ID" value="GAA5190047.1"/>
    <property type="molecule type" value="Genomic_DNA"/>
</dbReference>
<comment type="subcellular location">
    <subcellularLocation>
        <location evidence="2">Cytoplasm</location>
    </subcellularLocation>
</comment>
<comment type="caution">
    <text evidence="2">Once thought to be involved in copper homeostasis, experiments in E.coli have shown this is not the case.</text>
</comment>
<keyword evidence="4" id="KW-1185">Reference proteome</keyword>
<comment type="similarity">
    <text evidence="1 2">Belongs to the CutC family.</text>
</comment>
<dbReference type="PANTHER" id="PTHR12598:SF0">
    <property type="entry name" value="COPPER HOMEOSTASIS PROTEIN CUTC HOMOLOG"/>
    <property type="match status" value="1"/>
</dbReference>
<dbReference type="SUPFAM" id="SSF110395">
    <property type="entry name" value="CutC-like"/>
    <property type="match status" value="1"/>
</dbReference>
<name>A0ABP9S0Y6_9MICC</name>
<sequence length="246" mass="25382">MKLEIVAVGAQGAAVAAEEGADRIELCSALELGGLTPSQGLMEAAQEAAKGRLEIHPLIRSRPGDFLYSDADVDTMDREIRFLLAQGAHGVVIGVLTAAGDIDVQATRKLADTALETNPNAQLTFHRAIDQTPDPASAVEQLVELGFTRVLSSGGAATVGAGIATLERMVQRAAGRLEVMAGGGLALDDIPALHAAGLSAVHLSAKATVSTLKNRAAELGSPDASDPTAYMVTNRDLVRAARAASR</sequence>
<keyword evidence="2" id="KW-0963">Cytoplasm</keyword>
<accession>A0ABP9S0Y6</accession>
<organism evidence="3 4">
    <name type="scientific">Arthrobacter gyeryongensis</name>
    <dbReference type="NCBI Taxonomy" id="1650592"/>
    <lineage>
        <taxon>Bacteria</taxon>
        <taxon>Bacillati</taxon>
        <taxon>Actinomycetota</taxon>
        <taxon>Actinomycetes</taxon>
        <taxon>Micrococcales</taxon>
        <taxon>Micrococcaceae</taxon>
        <taxon>Arthrobacter</taxon>
    </lineage>
</organism>
<dbReference type="InterPro" id="IPR036822">
    <property type="entry name" value="CutC-like_dom_sf"/>
</dbReference>
<evidence type="ECO:0000256" key="1">
    <source>
        <dbReference type="ARBA" id="ARBA00007768"/>
    </source>
</evidence>
<dbReference type="Gene3D" id="3.20.20.380">
    <property type="entry name" value="Copper homeostasis (CutC) domain"/>
    <property type="match status" value="1"/>
</dbReference>
<evidence type="ECO:0000313" key="4">
    <source>
        <dbReference type="Proteomes" id="UP001500200"/>
    </source>
</evidence>
<dbReference type="Proteomes" id="UP001500200">
    <property type="component" value="Unassembled WGS sequence"/>
</dbReference>
<evidence type="ECO:0000313" key="3">
    <source>
        <dbReference type="EMBL" id="GAA5190047.1"/>
    </source>
</evidence>
<dbReference type="InterPro" id="IPR005627">
    <property type="entry name" value="CutC-like"/>
</dbReference>
<evidence type="ECO:0000256" key="2">
    <source>
        <dbReference type="HAMAP-Rule" id="MF_00795"/>
    </source>
</evidence>
<protein>
    <recommendedName>
        <fullName evidence="2">PF03932 family protein CutC</fullName>
    </recommendedName>
</protein>
<dbReference type="Pfam" id="PF03932">
    <property type="entry name" value="CutC"/>
    <property type="match status" value="1"/>
</dbReference>
<comment type="caution">
    <text evidence="3">The sequence shown here is derived from an EMBL/GenBank/DDBJ whole genome shotgun (WGS) entry which is preliminary data.</text>
</comment>
<gene>
    <name evidence="2" type="primary">cutC</name>
    <name evidence="3" type="ORF">GCM10023346_06130</name>
</gene>